<organism evidence="9 10">
    <name type="scientific">Flavobacterium zepuense</name>
    <dbReference type="NCBI Taxonomy" id="2593302"/>
    <lineage>
        <taxon>Bacteria</taxon>
        <taxon>Pseudomonadati</taxon>
        <taxon>Bacteroidota</taxon>
        <taxon>Flavobacteriia</taxon>
        <taxon>Flavobacteriales</taxon>
        <taxon>Flavobacteriaceae</taxon>
        <taxon>Flavobacterium</taxon>
    </lineage>
</organism>
<feature type="transmembrane region" description="Helical" evidence="7">
    <location>
        <begin position="160"/>
        <end position="186"/>
    </location>
</feature>
<comment type="caution">
    <text evidence="9">The sequence shown here is derived from an EMBL/GenBank/DDBJ whole genome shotgun (WGS) entry which is preliminary data.</text>
</comment>
<feature type="transmembrane region" description="Helical" evidence="7">
    <location>
        <begin position="410"/>
        <end position="426"/>
    </location>
</feature>
<dbReference type="EMBL" id="VJVZ01000010">
    <property type="protein sequence ID" value="TRW22972.1"/>
    <property type="molecule type" value="Genomic_DNA"/>
</dbReference>
<feature type="transmembrane region" description="Helical" evidence="7">
    <location>
        <begin position="348"/>
        <end position="373"/>
    </location>
</feature>
<feature type="transmembrane region" description="Helical" evidence="7">
    <location>
        <begin position="12"/>
        <end position="32"/>
    </location>
</feature>
<evidence type="ECO:0000256" key="5">
    <source>
        <dbReference type="ARBA" id="ARBA00022989"/>
    </source>
</evidence>
<dbReference type="OrthoDB" id="996005at2"/>
<protein>
    <submittedName>
        <fullName evidence="9">Glycosyltransferase family 39 protein</fullName>
    </submittedName>
</protein>
<comment type="subcellular location">
    <subcellularLocation>
        <location evidence="1">Endomembrane system</location>
        <topology evidence="1">Multi-pass membrane protein</topology>
    </subcellularLocation>
</comment>
<evidence type="ECO:0000313" key="9">
    <source>
        <dbReference type="EMBL" id="TRW22972.1"/>
    </source>
</evidence>
<evidence type="ECO:0000256" key="7">
    <source>
        <dbReference type="SAM" id="Phobius"/>
    </source>
</evidence>
<dbReference type="Proteomes" id="UP000320643">
    <property type="component" value="Unassembled WGS sequence"/>
</dbReference>
<dbReference type="GO" id="GO:0016020">
    <property type="term" value="C:membrane"/>
    <property type="evidence" value="ECO:0007669"/>
    <property type="project" value="InterPro"/>
</dbReference>
<gene>
    <name evidence="9" type="ORF">FMM05_14840</name>
</gene>
<evidence type="ECO:0000256" key="4">
    <source>
        <dbReference type="ARBA" id="ARBA00022692"/>
    </source>
</evidence>
<evidence type="ECO:0000259" key="8">
    <source>
        <dbReference type="Pfam" id="PF02366"/>
    </source>
</evidence>
<feature type="transmembrane region" description="Helical" evidence="7">
    <location>
        <begin position="77"/>
        <end position="97"/>
    </location>
</feature>
<dbReference type="GO" id="GO:0006493">
    <property type="term" value="P:protein O-linked glycosylation"/>
    <property type="evidence" value="ECO:0007669"/>
    <property type="project" value="InterPro"/>
</dbReference>
<proteinExistence type="predicted"/>
<accession>A0A552UXP5</accession>
<keyword evidence="10" id="KW-1185">Reference proteome</keyword>
<evidence type="ECO:0000256" key="1">
    <source>
        <dbReference type="ARBA" id="ARBA00004127"/>
    </source>
</evidence>
<sequence>MINRLHAFMLQKPITAIVLFGIITRLFVMLLYGHVTIFKDSEGYQLLGKRLANFNLMGYDGTRSPGYPLLLTLAGNYLPLAIVYQMLLGLVTAVYLYKTLCLIHVNKKAALYLTLLLNSFIHVIFYEAAILTESVTLLFMTLSFYYTFKLLYSTFKFKDILVFGLILGWFILIKPFYIFLPFLIYGIYTIKDFTFSRIINKVLLITVFPLISFLGWSYVNKVNTGYFVSTTYFGINIAQNCVYFAEKTSPEYAEIGALYAKLREARLNTGKDMAMTIWLLVPEMMETTGVSLPDLSNRLSKYSKVTIAKNPVDYAKQVVTLSWKDFWQTVIYWNYSEFYFPYVNKAFALIWIIQRYILLVFKITFIALIPYYCYRFIVNRKITPMLVIVVVVFTASLLQAMATYGTNSRFSYPFELLMIITVLLTFKKPIKQAVAAIF</sequence>
<keyword evidence="3 9" id="KW-0808">Transferase</keyword>
<dbReference type="GO" id="GO:0012505">
    <property type="term" value="C:endomembrane system"/>
    <property type="evidence" value="ECO:0007669"/>
    <property type="project" value="UniProtKB-SubCell"/>
</dbReference>
<keyword evidence="4 7" id="KW-0812">Transmembrane</keyword>
<dbReference type="AlphaFoldDB" id="A0A552UXP5"/>
<evidence type="ECO:0000256" key="3">
    <source>
        <dbReference type="ARBA" id="ARBA00022679"/>
    </source>
</evidence>
<feature type="domain" description="ArnT-like N-terminal" evidence="8">
    <location>
        <begin position="84"/>
        <end position="201"/>
    </location>
</feature>
<dbReference type="InterPro" id="IPR003342">
    <property type="entry name" value="ArnT-like_N"/>
</dbReference>
<evidence type="ECO:0000313" key="10">
    <source>
        <dbReference type="Proteomes" id="UP000320643"/>
    </source>
</evidence>
<keyword evidence="2" id="KW-0328">Glycosyltransferase</keyword>
<feature type="transmembrane region" description="Helical" evidence="7">
    <location>
        <begin position="198"/>
        <end position="219"/>
    </location>
</feature>
<feature type="transmembrane region" description="Helical" evidence="7">
    <location>
        <begin position="109"/>
        <end position="140"/>
    </location>
</feature>
<feature type="transmembrane region" description="Helical" evidence="7">
    <location>
        <begin position="385"/>
        <end position="404"/>
    </location>
</feature>
<evidence type="ECO:0000256" key="2">
    <source>
        <dbReference type="ARBA" id="ARBA00022676"/>
    </source>
</evidence>
<dbReference type="RefSeq" id="WP_143374187.1">
    <property type="nucleotide sequence ID" value="NZ_VJVZ01000010.1"/>
</dbReference>
<keyword evidence="6 7" id="KW-0472">Membrane</keyword>
<evidence type="ECO:0000256" key="6">
    <source>
        <dbReference type="ARBA" id="ARBA00023136"/>
    </source>
</evidence>
<reference evidence="9 10" key="1">
    <citation type="submission" date="2019-07" db="EMBL/GenBank/DDBJ databases">
        <title>Flavobacterium sp. nov., isolated from glacier ice.</title>
        <authorList>
            <person name="Liu Q."/>
            <person name="Xin Y.-H."/>
        </authorList>
    </citation>
    <scope>NUCLEOTIDE SEQUENCE [LARGE SCALE GENOMIC DNA]</scope>
    <source>
        <strain evidence="9 10">ZT4R6</strain>
    </source>
</reference>
<dbReference type="GO" id="GO:0000030">
    <property type="term" value="F:mannosyltransferase activity"/>
    <property type="evidence" value="ECO:0007669"/>
    <property type="project" value="InterPro"/>
</dbReference>
<keyword evidence="5 7" id="KW-1133">Transmembrane helix</keyword>
<name>A0A552UXP5_9FLAO</name>
<dbReference type="Pfam" id="PF02366">
    <property type="entry name" value="PMT"/>
    <property type="match status" value="1"/>
</dbReference>